<evidence type="ECO:0000313" key="7">
    <source>
        <dbReference type="EMBL" id="TCW01186.1"/>
    </source>
</evidence>
<sequence length="371" mass="39362">MNSFKNKVVSLFKKEGSKSVISSLVAIGMGLIFGLIIILIANPGDALSGFKLLLTGGFYKGAKSLGQVFYLAVPIMMTGLSVAFAFKCGEFNIGTPGQYIVGAFTAVFVALKCTFIPDSILWIFCILAAGLAGALWAVIPGVLKAFKNVNVVISCIMCNYIGMLLVIEGIKATIYNPTGAESYAVPASKAIPTFGLDVLFPESHINFGIVIAIGLCVLAYIIMNKTTFGYELKACGYNSDAAKYAGMNEKKCIILSMAIAGFFAGVGGAIAYMSGTGKTLPISEVLPNEGFNGIPVALLGFNNPIGVVFAALFIGYINVGGNYMQSLNIAIEVIDIIVAAIIYFSSFTLLIKMFLNKRKSKKVKIEEGGHE</sequence>
<evidence type="ECO:0000256" key="4">
    <source>
        <dbReference type="ARBA" id="ARBA00022989"/>
    </source>
</evidence>
<evidence type="ECO:0000256" key="6">
    <source>
        <dbReference type="SAM" id="Phobius"/>
    </source>
</evidence>
<protein>
    <submittedName>
        <fullName evidence="7">Nucleoside ABC transporter membrane protein</fullName>
    </submittedName>
</protein>
<dbReference type="Proteomes" id="UP000295515">
    <property type="component" value="Unassembled WGS sequence"/>
</dbReference>
<dbReference type="GO" id="GO:0022857">
    <property type="term" value="F:transmembrane transporter activity"/>
    <property type="evidence" value="ECO:0007669"/>
    <property type="project" value="InterPro"/>
</dbReference>
<keyword evidence="5 6" id="KW-0472">Membrane</keyword>
<name>A0A4R3Z999_9FIRM</name>
<comment type="caution">
    <text evidence="7">The sequence shown here is derived from an EMBL/GenBank/DDBJ whole genome shotgun (WGS) entry which is preliminary data.</text>
</comment>
<feature type="transmembrane region" description="Helical" evidence="6">
    <location>
        <begin position="149"/>
        <end position="167"/>
    </location>
</feature>
<evidence type="ECO:0000256" key="5">
    <source>
        <dbReference type="ARBA" id="ARBA00023136"/>
    </source>
</evidence>
<feature type="transmembrane region" description="Helical" evidence="6">
    <location>
        <begin position="98"/>
        <end position="115"/>
    </location>
</feature>
<dbReference type="PANTHER" id="PTHR47089:SF1">
    <property type="entry name" value="GUANOSINE ABC TRANSPORTER PERMEASE PROTEIN NUPP"/>
    <property type="match status" value="1"/>
</dbReference>
<feature type="transmembrane region" description="Helical" evidence="6">
    <location>
        <begin position="252"/>
        <end position="274"/>
    </location>
</feature>
<dbReference type="Pfam" id="PF02653">
    <property type="entry name" value="BPD_transp_2"/>
    <property type="match status" value="1"/>
</dbReference>
<keyword evidence="8" id="KW-1185">Reference proteome</keyword>
<accession>A0A4R3Z999</accession>
<proteinExistence type="predicted"/>
<dbReference type="PANTHER" id="PTHR47089">
    <property type="entry name" value="ABC TRANSPORTER, PERMEASE PROTEIN"/>
    <property type="match status" value="1"/>
</dbReference>
<gene>
    <name evidence="7" type="ORF">EDD60_1042</name>
</gene>
<keyword evidence="4 6" id="KW-1133">Transmembrane helix</keyword>
<keyword evidence="3 6" id="KW-0812">Transmembrane</keyword>
<organism evidence="7 8">
    <name type="scientific">Longibaculum muris</name>
    <dbReference type="NCBI Taxonomy" id="1796628"/>
    <lineage>
        <taxon>Bacteria</taxon>
        <taxon>Bacillati</taxon>
        <taxon>Bacillota</taxon>
        <taxon>Erysipelotrichia</taxon>
        <taxon>Erysipelotrichales</taxon>
        <taxon>Coprobacillaceae</taxon>
        <taxon>Longibaculum</taxon>
    </lineage>
</organism>
<feature type="transmembrane region" description="Helical" evidence="6">
    <location>
        <begin position="329"/>
        <end position="351"/>
    </location>
</feature>
<evidence type="ECO:0000313" key="8">
    <source>
        <dbReference type="Proteomes" id="UP000295515"/>
    </source>
</evidence>
<dbReference type="AlphaFoldDB" id="A0A4R3Z999"/>
<dbReference type="EMBL" id="SMCQ01000004">
    <property type="protein sequence ID" value="TCW01186.1"/>
    <property type="molecule type" value="Genomic_DNA"/>
</dbReference>
<evidence type="ECO:0000256" key="2">
    <source>
        <dbReference type="ARBA" id="ARBA00022475"/>
    </source>
</evidence>
<dbReference type="GeneID" id="98914697"/>
<dbReference type="InterPro" id="IPR001851">
    <property type="entry name" value="ABC_transp_permease"/>
</dbReference>
<evidence type="ECO:0000256" key="3">
    <source>
        <dbReference type="ARBA" id="ARBA00022692"/>
    </source>
</evidence>
<feature type="transmembrane region" description="Helical" evidence="6">
    <location>
        <begin position="205"/>
        <end position="223"/>
    </location>
</feature>
<feature type="transmembrane region" description="Helical" evidence="6">
    <location>
        <begin position="121"/>
        <end position="142"/>
    </location>
</feature>
<keyword evidence="2" id="KW-1003">Cell membrane</keyword>
<evidence type="ECO:0000256" key="1">
    <source>
        <dbReference type="ARBA" id="ARBA00004651"/>
    </source>
</evidence>
<dbReference type="RefSeq" id="WP_066449633.1">
    <property type="nucleotide sequence ID" value="NZ_CAUWFI010000001.1"/>
</dbReference>
<comment type="subcellular location">
    <subcellularLocation>
        <location evidence="1">Cell membrane</location>
        <topology evidence="1">Multi-pass membrane protein</topology>
    </subcellularLocation>
</comment>
<feature type="transmembrane region" description="Helical" evidence="6">
    <location>
        <begin position="20"/>
        <end position="41"/>
    </location>
</feature>
<feature type="transmembrane region" description="Helical" evidence="6">
    <location>
        <begin position="68"/>
        <end position="86"/>
    </location>
</feature>
<reference evidence="7 8" key="1">
    <citation type="submission" date="2019-03" db="EMBL/GenBank/DDBJ databases">
        <title>Genomic Encyclopedia of Type Strains, Phase IV (KMG-IV): sequencing the most valuable type-strain genomes for metagenomic binning, comparative biology and taxonomic classification.</title>
        <authorList>
            <person name="Goeker M."/>
        </authorList>
    </citation>
    <scope>NUCLEOTIDE SEQUENCE [LARGE SCALE GENOMIC DNA]</scope>
    <source>
        <strain evidence="7 8">DSM 29487</strain>
    </source>
</reference>
<dbReference type="GO" id="GO:0005886">
    <property type="term" value="C:plasma membrane"/>
    <property type="evidence" value="ECO:0007669"/>
    <property type="project" value="UniProtKB-SubCell"/>
</dbReference>
<dbReference type="CDD" id="cd06580">
    <property type="entry name" value="TM_PBP1_transp_TpRbsC_like"/>
    <property type="match status" value="1"/>
</dbReference>
<feature type="transmembrane region" description="Helical" evidence="6">
    <location>
        <begin position="294"/>
        <end position="317"/>
    </location>
</feature>